<evidence type="ECO:0000313" key="1">
    <source>
        <dbReference type="EMBL" id="KAI4466169.1"/>
    </source>
</evidence>
<name>A0ACB9THA6_HOLOL</name>
<dbReference type="EMBL" id="CM043017">
    <property type="protein sequence ID" value="KAI4466169.1"/>
    <property type="molecule type" value="Genomic_DNA"/>
</dbReference>
<organism evidence="1 2">
    <name type="scientific">Holotrichia oblita</name>
    <name type="common">Chafer beetle</name>
    <dbReference type="NCBI Taxonomy" id="644536"/>
    <lineage>
        <taxon>Eukaryota</taxon>
        <taxon>Metazoa</taxon>
        <taxon>Ecdysozoa</taxon>
        <taxon>Arthropoda</taxon>
        <taxon>Hexapoda</taxon>
        <taxon>Insecta</taxon>
        <taxon>Pterygota</taxon>
        <taxon>Neoptera</taxon>
        <taxon>Endopterygota</taxon>
        <taxon>Coleoptera</taxon>
        <taxon>Polyphaga</taxon>
        <taxon>Scarabaeiformia</taxon>
        <taxon>Scarabaeidae</taxon>
        <taxon>Melolonthinae</taxon>
        <taxon>Holotrichia</taxon>
    </lineage>
</organism>
<dbReference type="Proteomes" id="UP001056778">
    <property type="component" value="Chromosome 3"/>
</dbReference>
<protein>
    <submittedName>
        <fullName evidence="1">Uncharacterized protein</fullName>
    </submittedName>
</protein>
<keyword evidence="2" id="KW-1185">Reference proteome</keyword>
<sequence length="217" mass="25693">MNNYTAPQKQNIQAEKGEQKPFPIIMYVFDSGKKKREWVHKINLDPNKFGKYHTFMPQLQEDEKRFYIYFRMPSECFEEILCSTKEDISKQITNYRVPVSVEERLVLTLRFDLAAEFLENYRVLVLTMYDSYVGYQPEYIQCLWAQIIGRKKIDGGIFEASNMGQRFEAGQMNVPKYSPLPGENKRCSHVLVGDEAFALKPYLMRYFPYQQSRIERA</sequence>
<reference evidence="1" key="1">
    <citation type="submission" date="2022-04" db="EMBL/GenBank/DDBJ databases">
        <title>Chromosome-scale genome assembly of Holotrichia oblita Faldermann.</title>
        <authorList>
            <person name="Rongchong L."/>
        </authorList>
    </citation>
    <scope>NUCLEOTIDE SEQUENCE</scope>
    <source>
        <strain evidence="1">81SQS9</strain>
    </source>
</reference>
<comment type="caution">
    <text evidence="1">The sequence shown here is derived from an EMBL/GenBank/DDBJ whole genome shotgun (WGS) entry which is preliminary data.</text>
</comment>
<accession>A0ACB9THA6</accession>
<gene>
    <name evidence="1" type="ORF">MML48_3g00010618</name>
</gene>
<evidence type="ECO:0000313" key="2">
    <source>
        <dbReference type="Proteomes" id="UP001056778"/>
    </source>
</evidence>
<proteinExistence type="predicted"/>